<keyword evidence="1" id="KW-0812">Transmembrane</keyword>
<accession>A0A1J7JN90</accession>
<evidence type="ECO:0000313" key="4">
    <source>
        <dbReference type="Proteomes" id="UP000182658"/>
    </source>
</evidence>
<keyword evidence="2" id="KW-0732">Signal</keyword>
<organism evidence="3 4">
    <name type="scientific">Coniochaeta ligniaria NRRL 30616</name>
    <dbReference type="NCBI Taxonomy" id="1408157"/>
    <lineage>
        <taxon>Eukaryota</taxon>
        <taxon>Fungi</taxon>
        <taxon>Dikarya</taxon>
        <taxon>Ascomycota</taxon>
        <taxon>Pezizomycotina</taxon>
        <taxon>Sordariomycetes</taxon>
        <taxon>Sordariomycetidae</taxon>
        <taxon>Coniochaetales</taxon>
        <taxon>Coniochaetaceae</taxon>
        <taxon>Coniochaeta</taxon>
    </lineage>
</organism>
<feature type="transmembrane region" description="Helical" evidence="1">
    <location>
        <begin position="169"/>
        <end position="188"/>
    </location>
</feature>
<dbReference type="EMBL" id="KV875096">
    <property type="protein sequence ID" value="OIW31352.1"/>
    <property type="molecule type" value="Genomic_DNA"/>
</dbReference>
<evidence type="ECO:0000256" key="2">
    <source>
        <dbReference type="SAM" id="SignalP"/>
    </source>
</evidence>
<keyword evidence="1" id="KW-0472">Membrane</keyword>
<dbReference type="Proteomes" id="UP000182658">
    <property type="component" value="Unassembled WGS sequence"/>
</dbReference>
<dbReference type="AlphaFoldDB" id="A0A1J7JN90"/>
<gene>
    <name evidence="3" type="ORF">CONLIGDRAFT_313644</name>
</gene>
<sequence>MRPTTTLIQLCIFAPVALCSPIPFVLVGDIEAVSGAAHPPAPVVASRPKHALPKVIVFGFEEEDGQETPIDNRPITPSTTAQPSVVLASPRPIATEYLLSLAHHPWMRRKGGGPKLSKLPAEVVAAIESSSTTQAEMGKRVKEMEVPVSAGRIGMPCYYASLGRSRNDVLAISLIFIFVAVVVVVETFSR</sequence>
<proteinExistence type="predicted"/>
<feature type="signal peptide" evidence="2">
    <location>
        <begin position="1"/>
        <end position="19"/>
    </location>
</feature>
<feature type="chain" id="PRO_5012136852" evidence="2">
    <location>
        <begin position="20"/>
        <end position="190"/>
    </location>
</feature>
<protein>
    <submittedName>
        <fullName evidence="3">Uncharacterized protein</fullName>
    </submittedName>
</protein>
<keyword evidence="4" id="KW-1185">Reference proteome</keyword>
<name>A0A1J7JN90_9PEZI</name>
<reference evidence="3 4" key="1">
    <citation type="submission" date="2016-10" db="EMBL/GenBank/DDBJ databases">
        <title>Draft genome sequence of Coniochaeta ligniaria NRRL30616, a lignocellulolytic fungus for bioabatement of inhibitors in plant biomass hydrolysates.</title>
        <authorList>
            <consortium name="DOE Joint Genome Institute"/>
            <person name="Jimenez D.J."/>
            <person name="Hector R.E."/>
            <person name="Riley R."/>
            <person name="Sun H."/>
            <person name="Grigoriev I.V."/>
            <person name="Van Elsas J.D."/>
            <person name="Nichols N.N."/>
        </authorList>
    </citation>
    <scope>NUCLEOTIDE SEQUENCE [LARGE SCALE GENOMIC DNA]</scope>
    <source>
        <strain evidence="3 4">NRRL 30616</strain>
    </source>
</reference>
<keyword evidence="1" id="KW-1133">Transmembrane helix</keyword>
<dbReference type="OrthoDB" id="4747243at2759"/>
<evidence type="ECO:0000256" key="1">
    <source>
        <dbReference type="SAM" id="Phobius"/>
    </source>
</evidence>
<dbReference type="InParanoid" id="A0A1J7JN90"/>
<evidence type="ECO:0000313" key="3">
    <source>
        <dbReference type="EMBL" id="OIW31352.1"/>
    </source>
</evidence>